<gene>
    <name evidence="6" type="ORF">NAEGRDRAFT_60950</name>
</gene>
<dbReference type="InterPro" id="IPR050100">
    <property type="entry name" value="TRAFAC_GTPase_members"/>
</dbReference>
<feature type="domain" description="GTP-eEF1A C-terminal" evidence="5">
    <location>
        <begin position="336"/>
        <end position="435"/>
    </location>
</feature>
<feature type="domain" description="Tr-type G" evidence="4">
    <location>
        <begin position="5"/>
        <end position="193"/>
    </location>
</feature>
<dbReference type="SUPFAM" id="SSF50447">
    <property type="entry name" value="Translation proteins"/>
    <property type="match status" value="1"/>
</dbReference>
<evidence type="ECO:0000256" key="2">
    <source>
        <dbReference type="ARBA" id="ARBA00022741"/>
    </source>
</evidence>
<reference evidence="6 7" key="1">
    <citation type="journal article" date="2010" name="Cell">
        <title>The genome of Naegleria gruberi illuminates early eukaryotic versatility.</title>
        <authorList>
            <person name="Fritz-Laylin L.K."/>
            <person name="Prochnik S.E."/>
            <person name="Ginger M.L."/>
            <person name="Dacks J.B."/>
            <person name="Carpenter M.L."/>
            <person name="Field M.C."/>
            <person name="Kuo A."/>
            <person name="Paredez A."/>
            <person name="Chapman J."/>
            <person name="Pham J."/>
            <person name="Shu S."/>
            <person name="Neupane R."/>
            <person name="Cipriano M."/>
            <person name="Mancuso J."/>
            <person name="Tu H."/>
            <person name="Salamov A."/>
            <person name="Lindquist E."/>
            <person name="Shapiro H."/>
            <person name="Lucas S."/>
            <person name="Grigoriev I.V."/>
            <person name="Cande W.Z."/>
            <person name="Fulton C."/>
            <person name="Rokhsar D.S."/>
            <person name="Dawson S.C."/>
        </authorList>
    </citation>
    <scope>NUCLEOTIDE SEQUENCE [LARGE SCALE GENOMIC DNA]</scope>
    <source>
        <strain evidence="6 7">NEG-M</strain>
    </source>
</reference>
<proteinExistence type="inferred from homology"/>
<dbReference type="STRING" id="5762.D2VYN5"/>
<dbReference type="InterPro" id="IPR054696">
    <property type="entry name" value="GTP-eEF1A_C"/>
</dbReference>
<dbReference type="SUPFAM" id="SSF50465">
    <property type="entry name" value="EF-Tu/eEF-1alpha/eIF2-gamma C-terminal domain"/>
    <property type="match status" value="1"/>
</dbReference>
<dbReference type="eggNOG" id="KOG0052">
    <property type="taxonomic scope" value="Eukaryota"/>
</dbReference>
<dbReference type="SUPFAM" id="SSF52540">
    <property type="entry name" value="P-loop containing nucleoside triphosphate hydrolases"/>
    <property type="match status" value="1"/>
</dbReference>
<dbReference type="GO" id="GO:0003924">
    <property type="term" value="F:GTPase activity"/>
    <property type="evidence" value="ECO:0007669"/>
    <property type="project" value="InterPro"/>
</dbReference>
<keyword evidence="2" id="KW-0547">Nucleotide-binding</keyword>
<dbReference type="KEGG" id="ngr:NAEGRDRAFT_60950"/>
<dbReference type="AlphaFoldDB" id="D2VYN5"/>
<evidence type="ECO:0000256" key="1">
    <source>
        <dbReference type="ARBA" id="ARBA00007249"/>
    </source>
</evidence>
<dbReference type="InterPro" id="IPR000795">
    <property type="entry name" value="T_Tr_GTP-bd_dom"/>
</dbReference>
<dbReference type="EMBL" id="GG738911">
    <property type="protein sequence ID" value="EFC38145.1"/>
    <property type="molecule type" value="Genomic_DNA"/>
</dbReference>
<evidence type="ECO:0000313" key="7">
    <source>
        <dbReference type="Proteomes" id="UP000006671"/>
    </source>
</evidence>
<evidence type="ECO:0000313" key="6">
    <source>
        <dbReference type="EMBL" id="EFC38145.1"/>
    </source>
</evidence>
<sequence length="445" mass="49954">MLEKPTLSVIILGQANSGKTTLAVQLLHSLGTINSSIMERVESGMQLDSSDSIRNYASVLSRTKDEIKRGRTMNLVYSMAETKHFHLNIIDAPANPFLKSMFRGISQANIGIVVLDAEIGAFEAGIPNITTMIRATYCLGSIQLIFCVNKMESVDYSKTRFMEIKSEITKIYKNNGYKNGNATVIPISALSSLLGNHNDDNILEPACGSKMEWYKGGRPCLLDAINSLKAPLYRYDLPLRISISKVFNLKGALVVFGKIETGILKLETEIRLTPHKKQFPPSMKIESIAICRKLVREAKAGQLVTIQLKTSLNPSNVKPGMVLSDFNNDYAKEVHSFKADIAVLRESPFRRGYNPTFNIHSLQTSCKFKDFYVSSNTIKRYERDENPMELRKGQYATVLLKPKNQIYVATVYSYPPFGRFLMWDNGNICVFGVITEVYTDSPPRR</sequence>
<dbReference type="VEuPathDB" id="AmoebaDB:NAEGRDRAFT_60950"/>
<dbReference type="InterPro" id="IPR009000">
    <property type="entry name" value="Transl_B-barrel_sf"/>
</dbReference>
<evidence type="ECO:0000256" key="3">
    <source>
        <dbReference type="ARBA" id="ARBA00023134"/>
    </source>
</evidence>
<dbReference type="InterPro" id="IPR009001">
    <property type="entry name" value="Transl_elong_EF1A/Init_IF2_C"/>
</dbReference>
<evidence type="ECO:0000259" key="4">
    <source>
        <dbReference type="Pfam" id="PF00009"/>
    </source>
</evidence>
<dbReference type="Gene3D" id="3.40.50.300">
    <property type="entry name" value="P-loop containing nucleotide triphosphate hydrolases"/>
    <property type="match status" value="1"/>
</dbReference>
<name>D2VYN5_NAEGR</name>
<keyword evidence="7" id="KW-1185">Reference proteome</keyword>
<protein>
    <submittedName>
        <fullName evidence="6">Predicted protein</fullName>
    </submittedName>
</protein>
<dbReference type="Pfam" id="PF22594">
    <property type="entry name" value="GTP-eEF1A_C"/>
    <property type="match status" value="1"/>
</dbReference>
<dbReference type="RefSeq" id="XP_002670889.1">
    <property type="nucleotide sequence ID" value="XM_002670843.1"/>
</dbReference>
<dbReference type="Proteomes" id="UP000006671">
    <property type="component" value="Unassembled WGS sequence"/>
</dbReference>
<organism evidence="7">
    <name type="scientific">Naegleria gruberi</name>
    <name type="common">Amoeba</name>
    <dbReference type="NCBI Taxonomy" id="5762"/>
    <lineage>
        <taxon>Eukaryota</taxon>
        <taxon>Discoba</taxon>
        <taxon>Heterolobosea</taxon>
        <taxon>Tetramitia</taxon>
        <taxon>Eutetramitia</taxon>
        <taxon>Vahlkampfiidae</taxon>
        <taxon>Naegleria</taxon>
    </lineage>
</organism>
<keyword evidence="3" id="KW-0342">GTP-binding</keyword>
<dbReference type="PANTHER" id="PTHR23115">
    <property type="entry name" value="TRANSLATION FACTOR"/>
    <property type="match status" value="1"/>
</dbReference>
<dbReference type="InterPro" id="IPR027417">
    <property type="entry name" value="P-loop_NTPase"/>
</dbReference>
<dbReference type="GeneID" id="8857983"/>
<evidence type="ECO:0000259" key="5">
    <source>
        <dbReference type="Pfam" id="PF22594"/>
    </source>
</evidence>
<accession>D2VYN5</accession>
<dbReference type="InParanoid" id="D2VYN5"/>
<dbReference type="Gene3D" id="2.40.30.10">
    <property type="entry name" value="Translation factors"/>
    <property type="match status" value="2"/>
</dbReference>
<dbReference type="GO" id="GO:0005525">
    <property type="term" value="F:GTP binding"/>
    <property type="evidence" value="ECO:0007669"/>
    <property type="project" value="UniProtKB-KW"/>
</dbReference>
<dbReference type="Pfam" id="PF00009">
    <property type="entry name" value="GTP_EFTU"/>
    <property type="match status" value="1"/>
</dbReference>
<comment type="similarity">
    <text evidence="1">Belongs to the TRAFAC class translation factor GTPase superfamily. Classic translation factor GTPase family. EF-Tu/EF-1A subfamily.</text>
</comment>